<organism evidence="1 2">
    <name type="scientific">Brassica cretica</name>
    <name type="common">Mustard</name>
    <dbReference type="NCBI Taxonomy" id="69181"/>
    <lineage>
        <taxon>Eukaryota</taxon>
        <taxon>Viridiplantae</taxon>
        <taxon>Streptophyta</taxon>
        <taxon>Embryophyta</taxon>
        <taxon>Tracheophyta</taxon>
        <taxon>Spermatophyta</taxon>
        <taxon>Magnoliopsida</taxon>
        <taxon>eudicotyledons</taxon>
        <taxon>Gunneridae</taxon>
        <taxon>Pentapetalae</taxon>
        <taxon>rosids</taxon>
        <taxon>malvids</taxon>
        <taxon>Brassicales</taxon>
        <taxon>Brassicaceae</taxon>
        <taxon>Brassiceae</taxon>
        <taxon>Brassica</taxon>
    </lineage>
</organism>
<evidence type="ECO:0000313" key="1">
    <source>
        <dbReference type="EMBL" id="KAF3502873.1"/>
    </source>
</evidence>
<name>A0A8S9NP57_BRACR</name>
<comment type="caution">
    <text evidence="1">The sequence shown here is derived from an EMBL/GenBank/DDBJ whole genome shotgun (WGS) entry which is preliminary data.</text>
</comment>
<proteinExistence type="predicted"/>
<accession>A0A8S9NP57</accession>
<dbReference type="AlphaFoldDB" id="A0A8S9NP57"/>
<gene>
    <name evidence="1" type="ORF">F2Q69_00044150</name>
</gene>
<reference evidence="1" key="1">
    <citation type="submission" date="2019-12" db="EMBL/GenBank/DDBJ databases">
        <title>Genome sequencing and annotation of Brassica cretica.</title>
        <authorList>
            <person name="Studholme D.J."/>
            <person name="Sarris P."/>
        </authorList>
    </citation>
    <scope>NUCLEOTIDE SEQUENCE</scope>
    <source>
        <strain evidence="1">PFS-109/04</strain>
        <tissue evidence="1">Leaf</tissue>
    </source>
</reference>
<dbReference type="Proteomes" id="UP000712600">
    <property type="component" value="Unassembled WGS sequence"/>
</dbReference>
<dbReference type="EMBL" id="QGKX02001621">
    <property type="protein sequence ID" value="KAF3502873.1"/>
    <property type="molecule type" value="Genomic_DNA"/>
</dbReference>
<protein>
    <submittedName>
        <fullName evidence="1">Uncharacterized protein</fullName>
    </submittedName>
</protein>
<evidence type="ECO:0000313" key="2">
    <source>
        <dbReference type="Proteomes" id="UP000712600"/>
    </source>
</evidence>
<sequence>MGSSTGALHPGRLWLRLQAQRFASFWMSRRQLLLSAESINNCGMIQTGPAPVKSPIDHTGPKWVLPPVPCTQEDCGFVCRHSDLLPFGCPGVNCYCLQNP</sequence>